<evidence type="ECO:0000256" key="1">
    <source>
        <dbReference type="SAM" id="SignalP"/>
    </source>
</evidence>
<protein>
    <recommendedName>
        <fullName evidence="3">Secreted protein</fullName>
    </recommendedName>
</protein>
<accession>A0A7C8YWT8</accession>
<evidence type="ECO:0008006" key="3">
    <source>
        <dbReference type="Google" id="ProtNLM"/>
    </source>
</evidence>
<sequence>MTGFHLLPPFLACVLWSIWPFPWATPSVNYSPALSPAPGFICIHQCSKRNFLCRIRVFVMFLRGIPGGTRPPVHRLTFFGLEGSDLGLLSGPVKVVNFVCSVVLRFARCFEVRLSRSLGFKVRIGGL</sequence>
<reference evidence="2" key="1">
    <citation type="journal article" date="2013" name="J. Plant Res.">
        <title>Effect of fungi and light on seed germination of three Opuntia species from semiarid lands of central Mexico.</title>
        <authorList>
            <person name="Delgado-Sanchez P."/>
            <person name="Jimenez-Bremont J.F."/>
            <person name="Guerrero-Gonzalez Mde L."/>
            <person name="Flores J."/>
        </authorList>
    </citation>
    <scope>NUCLEOTIDE SEQUENCE</scope>
    <source>
        <tissue evidence="2">Cladode</tissue>
    </source>
</reference>
<evidence type="ECO:0000313" key="2">
    <source>
        <dbReference type="EMBL" id="MBA4628053.1"/>
    </source>
</evidence>
<dbReference type="AlphaFoldDB" id="A0A7C8YWT8"/>
<organism evidence="2">
    <name type="scientific">Opuntia streptacantha</name>
    <name type="common">Prickly pear cactus</name>
    <name type="synonym">Opuntia cardona</name>
    <dbReference type="NCBI Taxonomy" id="393608"/>
    <lineage>
        <taxon>Eukaryota</taxon>
        <taxon>Viridiplantae</taxon>
        <taxon>Streptophyta</taxon>
        <taxon>Embryophyta</taxon>
        <taxon>Tracheophyta</taxon>
        <taxon>Spermatophyta</taxon>
        <taxon>Magnoliopsida</taxon>
        <taxon>eudicotyledons</taxon>
        <taxon>Gunneridae</taxon>
        <taxon>Pentapetalae</taxon>
        <taxon>Caryophyllales</taxon>
        <taxon>Cactineae</taxon>
        <taxon>Cactaceae</taxon>
        <taxon>Opuntioideae</taxon>
        <taxon>Opuntia</taxon>
    </lineage>
</organism>
<name>A0A7C8YWT8_OPUST</name>
<dbReference type="EMBL" id="GISG01064625">
    <property type="protein sequence ID" value="MBA4628053.1"/>
    <property type="molecule type" value="Transcribed_RNA"/>
</dbReference>
<keyword evidence="1" id="KW-0732">Signal</keyword>
<feature type="chain" id="PRO_5028159259" description="Secreted protein" evidence="1">
    <location>
        <begin position="25"/>
        <end position="127"/>
    </location>
</feature>
<reference evidence="2" key="2">
    <citation type="submission" date="2020-07" db="EMBL/GenBank/DDBJ databases">
        <authorList>
            <person name="Vera ALvarez R."/>
            <person name="Arias-Moreno D.M."/>
            <person name="Jimenez-Jacinto V."/>
            <person name="Jimenez-Bremont J.F."/>
            <person name="Swaminathan K."/>
            <person name="Moose S.P."/>
            <person name="Guerrero-Gonzalez M.L."/>
            <person name="Marino-Ramirez L."/>
            <person name="Landsman D."/>
            <person name="Rodriguez-Kessler M."/>
            <person name="Delgado-Sanchez P."/>
        </authorList>
    </citation>
    <scope>NUCLEOTIDE SEQUENCE</scope>
    <source>
        <tissue evidence="2">Cladode</tissue>
    </source>
</reference>
<feature type="signal peptide" evidence="1">
    <location>
        <begin position="1"/>
        <end position="24"/>
    </location>
</feature>
<proteinExistence type="predicted"/>